<protein>
    <submittedName>
        <fullName evidence="1">Uncharacterized protein</fullName>
    </submittedName>
</protein>
<evidence type="ECO:0000313" key="1">
    <source>
        <dbReference type="EMBL" id="KAK5599006.1"/>
    </source>
</evidence>
<dbReference type="Proteomes" id="UP001311232">
    <property type="component" value="Unassembled WGS sequence"/>
</dbReference>
<comment type="caution">
    <text evidence="1">The sequence shown here is derived from an EMBL/GenBank/DDBJ whole genome shotgun (WGS) entry which is preliminary data.</text>
</comment>
<name>A0AAV9QNG2_9TELE</name>
<accession>A0AAV9QNG2</accession>
<gene>
    <name evidence="1" type="ORF">CRENBAI_000347</name>
</gene>
<dbReference type="EMBL" id="JAHHUM010002973">
    <property type="protein sequence ID" value="KAK5599006.1"/>
    <property type="molecule type" value="Genomic_DNA"/>
</dbReference>
<evidence type="ECO:0000313" key="2">
    <source>
        <dbReference type="Proteomes" id="UP001311232"/>
    </source>
</evidence>
<dbReference type="AlphaFoldDB" id="A0AAV9QNG2"/>
<sequence length="207" mass="22861">MLQLLQTTHSSRRPSLLFLHTFLGFSGASAQGSSVFLFILLRVLPQPSWASHHPHPLLTCHYHLYSCLSLLILFQRGLRMNHLHHLILLLRDSISRARTTASPQIFRALPRVPVVPALLSRAPLFLVADLQIGFSEGALHFAVGLQSVFSDLQTGFSEDSPQCSIGLQTTCSFVAGLPDSFTVVTDLPDSFTVIADLRDSFSVVDDR</sequence>
<organism evidence="1 2">
    <name type="scientific">Crenichthys baileyi</name>
    <name type="common">White River springfish</name>
    <dbReference type="NCBI Taxonomy" id="28760"/>
    <lineage>
        <taxon>Eukaryota</taxon>
        <taxon>Metazoa</taxon>
        <taxon>Chordata</taxon>
        <taxon>Craniata</taxon>
        <taxon>Vertebrata</taxon>
        <taxon>Euteleostomi</taxon>
        <taxon>Actinopterygii</taxon>
        <taxon>Neopterygii</taxon>
        <taxon>Teleostei</taxon>
        <taxon>Neoteleostei</taxon>
        <taxon>Acanthomorphata</taxon>
        <taxon>Ovalentaria</taxon>
        <taxon>Atherinomorphae</taxon>
        <taxon>Cyprinodontiformes</taxon>
        <taxon>Goodeidae</taxon>
        <taxon>Crenichthys</taxon>
    </lineage>
</organism>
<proteinExistence type="predicted"/>
<keyword evidence="2" id="KW-1185">Reference proteome</keyword>
<reference evidence="1 2" key="1">
    <citation type="submission" date="2021-06" db="EMBL/GenBank/DDBJ databases">
        <authorList>
            <person name="Palmer J.M."/>
        </authorList>
    </citation>
    <scope>NUCLEOTIDE SEQUENCE [LARGE SCALE GENOMIC DNA]</scope>
    <source>
        <strain evidence="1 2">MEX-2019</strain>
        <tissue evidence="1">Muscle</tissue>
    </source>
</reference>